<evidence type="ECO:0000259" key="2">
    <source>
        <dbReference type="Pfam" id="PF06580"/>
    </source>
</evidence>
<keyword evidence="1" id="KW-0812">Transmembrane</keyword>
<dbReference type="OrthoDB" id="6190788at2"/>
<feature type="transmembrane region" description="Helical" evidence="1">
    <location>
        <begin position="328"/>
        <end position="347"/>
    </location>
</feature>
<gene>
    <name evidence="3" type="ORF">SAMN05444281_0031</name>
</gene>
<keyword evidence="1" id="KW-1133">Transmembrane helix</keyword>
<protein>
    <submittedName>
        <fullName evidence="3">Histidine kinase</fullName>
    </submittedName>
</protein>
<dbReference type="InterPro" id="IPR036890">
    <property type="entry name" value="HATPase_C_sf"/>
</dbReference>
<reference evidence="4" key="1">
    <citation type="submission" date="2016-11" db="EMBL/GenBank/DDBJ databases">
        <authorList>
            <person name="Varghese N."/>
            <person name="Submissions S."/>
        </authorList>
    </citation>
    <scope>NUCLEOTIDE SEQUENCE [LARGE SCALE GENOMIC DNA]</scope>
    <source>
        <strain evidence="4">DSM 100572</strain>
    </source>
</reference>
<feature type="transmembrane region" description="Helical" evidence="1">
    <location>
        <begin position="291"/>
        <end position="312"/>
    </location>
</feature>
<evidence type="ECO:0000256" key="1">
    <source>
        <dbReference type="SAM" id="Phobius"/>
    </source>
</evidence>
<feature type="transmembrane region" description="Helical" evidence="1">
    <location>
        <begin position="258"/>
        <end position="279"/>
    </location>
</feature>
<dbReference type="SUPFAM" id="SSF55874">
    <property type="entry name" value="ATPase domain of HSP90 chaperone/DNA topoisomerase II/histidine kinase"/>
    <property type="match status" value="1"/>
</dbReference>
<dbReference type="InterPro" id="IPR050640">
    <property type="entry name" value="Bact_2-comp_sensor_kinase"/>
</dbReference>
<dbReference type="Proteomes" id="UP000184109">
    <property type="component" value="Unassembled WGS sequence"/>
</dbReference>
<accession>A0A1M5RYM9</accession>
<keyword evidence="4" id="KW-1185">Reference proteome</keyword>
<feature type="transmembrane region" description="Helical" evidence="1">
    <location>
        <begin position="368"/>
        <end position="387"/>
    </location>
</feature>
<keyword evidence="3" id="KW-0808">Transferase</keyword>
<dbReference type="PANTHER" id="PTHR34220:SF7">
    <property type="entry name" value="SENSOR HISTIDINE KINASE YPDA"/>
    <property type="match status" value="1"/>
</dbReference>
<dbReference type="Pfam" id="PF06580">
    <property type="entry name" value="His_kinase"/>
    <property type="match status" value="1"/>
</dbReference>
<sequence length="626" mass="72864">MKKLIVLILILIITPFFVVSNEPITEKVTKIEEANSKNPKTANWEYVKARAFDKNEVLVKGYNKPVLITLENSSLKDSLIVVDIIKKIKNIVPSIKIGFEFDEKTKTPFHYVNLSFGKNPSLFKEHTETRDGLFRAMIYRNKEKFTFASGKNSYTGLYFDFEKDIEDKHRKLYLRQELLRAVFSTKSTNKKYDDQFPSGIFNFRPWLFINPVYLEESDKFLLKKVYAEDFEDQLEDYLYTYYPWRYAYSFLSKEKMKFLATSFISILGVLVFLLLFSFFQNRKFRYTYLNYLFPILLVLFQGLNLSWIYIYLTDFSGGFIDWEKNIKFGWTVCVLLGVVVSVVLYFGEKMIIKLIKNFSFQLVSKTSLTFLAFNTPYFVVAIIYSSLSGFSDFYHPWFLISIFLSVGRGLLIYLNHFSDSLVKEKDVELSRLQEAYAQSELKSLQSQINPHFLYNALNSIASLAHTNADKTEKMALSLSDLFKYTINRKDKKISTVNEELEMVRSYLEIEQTRFGDRLEFVIDVEDEVLQEEIPMFLLQPLVENAVKHGVSKIEDKGVIKLNIIKTDKNLEIEVTDNGPDFPEGLVSGHGLQTVYDLLRLSYGDKAALKWQNTPQKSICILIDKTA</sequence>
<keyword evidence="1" id="KW-0472">Membrane</keyword>
<keyword evidence="3" id="KW-0418">Kinase</keyword>
<name>A0A1M5RYM9_9FLAO</name>
<dbReference type="AlphaFoldDB" id="A0A1M5RYM9"/>
<feature type="transmembrane region" description="Helical" evidence="1">
    <location>
        <begin position="393"/>
        <end position="414"/>
    </location>
</feature>
<proteinExistence type="predicted"/>
<dbReference type="RefSeq" id="WP_073117661.1">
    <property type="nucleotide sequence ID" value="NZ_BMEN01000005.1"/>
</dbReference>
<dbReference type="EMBL" id="FQXQ01000001">
    <property type="protein sequence ID" value="SHH31281.1"/>
    <property type="molecule type" value="Genomic_DNA"/>
</dbReference>
<dbReference type="PANTHER" id="PTHR34220">
    <property type="entry name" value="SENSOR HISTIDINE KINASE YPDA"/>
    <property type="match status" value="1"/>
</dbReference>
<dbReference type="InterPro" id="IPR010559">
    <property type="entry name" value="Sig_transdc_His_kin_internal"/>
</dbReference>
<dbReference type="STRING" id="1195760.SAMN05444281_0031"/>
<organism evidence="3 4">
    <name type="scientific">Wenyingzhuangia marina</name>
    <dbReference type="NCBI Taxonomy" id="1195760"/>
    <lineage>
        <taxon>Bacteria</taxon>
        <taxon>Pseudomonadati</taxon>
        <taxon>Bacteroidota</taxon>
        <taxon>Flavobacteriia</taxon>
        <taxon>Flavobacteriales</taxon>
        <taxon>Flavobacteriaceae</taxon>
        <taxon>Wenyingzhuangia</taxon>
    </lineage>
</organism>
<dbReference type="Gene3D" id="3.30.565.10">
    <property type="entry name" value="Histidine kinase-like ATPase, C-terminal domain"/>
    <property type="match status" value="1"/>
</dbReference>
<dbReference type="GO" id="GO:0000155">
    <property type="term" value="F:phosphorelay sensor kinase activity"/>
    <property type="evidence" value="ECO:0007669"/>
    <property type="project" value="InterPro"/>
</dbReference>
<feature type="domain" description="Signal transduction histidine kinase internal region" evidence="2">
    <location>
        <begin position="439"/>
        <end position="518"/>
    </location>
</feature>
<dbReference type="GO" id="GO:0016020">
    <property type="term" value="C:membrane"/>
    <property type="evidence" value="ECO:0007669"/>
    <property type="project" value="InterPro"/>
</dbReference>
<evidence type="ECO:0000313" key="4">
    <source>
        <dbReference type="Proteomes" id="UP000184109"/>
    </source>
</evidence>
<evidence type="ECO:0000313" key="3">
    <source>
        <dbReference type="EMBL" id="SHH31281.1"/>
    </source>
</evidence>